<dbReference type="GO" id="GO:0080120">
    <property type="term" value="P:CAAX-box protein maturation"/>
    <property type="evidence" value="ECO:0007669"/>
    <property type="project" value="UniProtKB-ARBA"/>
</dbReference>
<dbReference type="KEGG" id="taw:EI545_17825"/>
<gene>
    <name evidence="3" type="ORF">EI545_17825</name>
</gene>
<keyword evidence="3" id="KW-0378">Hydrolase</keyword>
<keyword evidence="4" id="KW-1185">Reference proteome</keyword>
<protein>
    <submittedName>
        <fullName evidence="3">CPBP family intramembrane metalloprotease</fullName>
    </submittedName>
</protein>
<keyword evidence="3" id="KW-0645">Protease</keyword>
<feature type="transmembrane region" description="Helical" evidence="1">
    <location>
        <begin position="42"/>
        <end position="63"/>
    </location>
</feature>
<evidence type="ECO:0000259" key="2">
    <source>
        <dbReference type="Pfam" id="PF02517"/>
    </source>
</evidence>
<evidence type="ECO:0000256" key="1">
    <source>
        <dbReference type="SAM" id="Phobius"/>
    </source>
</evidence>
<reference evidence="3 4" key="1">
    <citation type="submission" date="2018-12" db="EMBL/GenBank/DDBJ databases">
        <title>Complete genome sequencing of Tabrizicola sp. K13M18.</title>
        <authorList>
            <person name="Bae J.-W."/>
        </authorList>
    </citation>
    <scope>NUCLEOTIDE SEQUENCE [LARGE SCALE GENOMIC DNA]</scope>
    <source>
        <strain evidence="3 4">K13M18</strain>
    </source>
</reference>
<dbReference type="GO" id="GO:0006508">
    <property type="term" value="P:proteolysis"/>
    <property type="evidence" value="ECO:0007669"/>
    <property type="project" value="UniProtKB-KW"/>
</dbReference>
<feature type="transmembrane region" description="Helical" evidence="1">
    <location>
        <begin position="124"/>
        <end position="143"/>
    </location>
</feature>
<sequence>MCSKAESWFLRPDKTTRPPQVPAETEYHRVFAGEERRISRGFVAIILLFAGLIGFAQVCLAIASTIDTQLLGRTGFTPLKHAAGAFALALLIPYSMLLQRWLYHIPARSLHSVAGSFRFGVFGRSLLAFGPFLLVVMSVGFLLTPGDTIAWSAADLVAFFVIGMTLIPLAAAGEEYGLRGLMFRVVGSWTRGPLAGAILGIIVTTVVFSLLHGTLDPYILGSYLVLFGAMAIITWRTGGLEVAVVLHAVYNVSALVLATTLHLDLGGDLSNRGEIAGTPANLVPSAGLAVITAIVWWTTRKSGPARTPAISGEKLNRRAAELSETGGDP</sequence>
<dbReference type="Pfam" id="PF02517">
    <property type="entry name" value="Rce1-like"/>
    <property type="match status" value="1"/>
</dbReference>
<dbReference type="RefSeq" id="WP_125327679.1">
    <property type="nucleotide sequence ID" value="NZ_CP034328.1"/>
</dbReference>
<keyword evidence="1" id="KW-0472">Membrane</keyword>
<feature type="domain" description="CAAX prenyl protease 2/Lysostaphin resistance protein A-like" evidence="2">
    <location>
        <begin position="159"/>
        <end position="252"/>
    </location>
</feature>
<feature type="transmembrane region" description="Helical" evidence="1">
    <location>
        <begin position="242"/>
        <end position="263"/>
    </location>
</feature>
<feature type="transmembrane region" description="Helical" evidence="1">
    <location>
        <begin position="217"/>
        <end position="235"/>
    </location>
</feature>
<keyword evidence="1" id="KW-0812">Transmembrane</keyword>
<feature type="transmembrane region" description="Helical" evidence="1">
    <location>
        <begin position="83"/>
        <end position="103"/>
    </location>
</feature>
<evidence type="ECO:0000313" key="3">
    <source>
        <dbReference type="EMBL" id="AZL61264.1"/>
    </source>
</evidence>
<dbReference type="GO" id="GO:0008237">
    <property type="term" value="F:metallopeptidase activity"/>
    <property type="evidence" value="ECO:0007669"/>
    <property type="project" value="UniProtKB-KW"/>
</dbReference>
<dbReference type="InterPro" id="IPR003675">
    <property type="entry name" value="Rce1/LyrA-like_dom"/>
</dbReference>
<organism evidence="3 4">
    <name type="scientific">Tabrizicola piscis</name>
    <dbReference type="NCBI Taxonomy" id="2494374"/>
    <lineage>
        <taxon>Bacteria</taxon>
        <taxon>Pseudomonadati</taxon>
        <taxon>Pseudomonadota</taxon>
        <taxon>Alphaproteobacteria</taxon>
        <taxon>Rhodobacterales</taxon>
        <taxon>Paracoccaceae</taxon>
        <taxon>Tabrizicola</taxon>
    </lineage>
</organism>
<feature type="transmembrane region" description="Helical" evidence="1">
    <location>
        <begin position="275"/>
        <end position="297"/>
    </location>
</feature>
<dbReference type="OrthoDB" id="2680086at2"/>
<dbReference type="GO" id="GO:0004175">
    <property type="term" value="F:endopeptidase activity"/>
    <property type="evidence" value="ECO:0007669"/>
    <property type="project" value="UniProtKB-ARBA"/>
</dbReference>
<feature type="transmembrane region" description="Helical" evidence="1">
    <location>
        <begin position="192"/>
        <end position="211"/>
    </location>
</feature>
<accession>A0A3S8UCC4</accession>
<keyword evidence="1" id="KW-1133">Transmembrane helix</keyword>
<feature type="transmembrane region" description="Helical" evidence="1">
    <location>
        <begin position="149"/>
        <end position="171"/>
    </location>
</feature>
<dbReference type="Proteomes" id="UP000282002">
    <property type="component" value="Chromosome"/>
</dbReference>
<keyword evidence="3" id="KW-0482">Metalloprotease</keyword>
<proteinExistence type="predicted"/>
<name>A0A3S8UCC4_9RHOB</name>
<evidence type="ECO:0000313" key="4">
    <source>
        <dbReference type="Proteomes" id="UP000282002"/>
    </source>
</evidence>
<dbReference type="EMBL" id="CP034328">
    <property type="protein sequence ID" value="AZL61264.1"/>
    <property type="molecule type" value="Genomic_DNA"/>
</dbReference>
<dbReference type="AlphaFoldDB" id="A0A3S8UCC4"/>